<name>A0A0L0NYX0_CANAR</name>
<reference evidence="2" key="1">
    <citation type="journal article" date="2015" name="BMC Genomics">
        <title>Draft genome of a commonly misdiagnosed multidrug resistant pathogen Candida auris.</title>
        <authorList>
            <person name="Chatterjee S."/>
            <person name="Alampalli S.V."/>
            <person name="Nageshan R.K."/>
            <person name="Chettiar S.T."/>
            <person name="Joshi S."/>
            <person name="Tatu U.S."/>
        </authorList>
    </citation>
    <scope>NUCLEOTIDE SEQUENCE [LARGE SCALE GENOMIC DNA]</scope>
    <source>
        <strain evidence="2">6684</strain>
    </source>
</reference>
<organism evidence="1 2">
    <name type="scientific">Candidozyma auris</name>
    <name type="common">Yeast</name>
    <name type="synonym">Candida auris</name>
    <dbReference type="NCBI Taxonomy" id="498019"/>
    <lineage>
        <taxon>Eukaryota</taxon>
        <taxon>Fungi</taxon>
        <taxon>Dikarya</taxon>
        <taxon>Ascomycota</taxon>
        <taxon>Saccharomycotina</taxon>
        <taxon>Pichiomycetes</taxon>
        <taxon>Metschnikowiaceae</taxon>
        <taxon>Candidozyma</taxon>
    </lineage>
</organism>
<sequence>MVGPSQYVRDLAIGKKESEKKERKCDVNNVFLAAGPLGLKRPFPPSFSMRHWAHFRLGAAM</sequence>
<gene>
    <name evidence="1" type="ORF">QG37_04007</name>
</gene>
<dbReference type="AlphaFoldDB" id="A0A0L0NYX0"/>
<dbReference type="EMBL" id="LGST01000026">
    <property type="protein sequence ID" value="KND99209.1"/>
    <property type="molecule type" value="Genomic_DNA"/>
</dbReference>
<protein>
    <submittedName>
        <fullName evidence="1">Uncharacterized protein</fullName>
    </submittedName>
</protein>
<dbReference type="Proteomes" id="UP000037122">
    <property type="component" value="Unassembled WGS sequence"/>
</dbReference>
<accession>A0A0L0NYX0</accession>
<comment type="caution">
    <text evidence="1">The sequence shown here is derived from an EMBL/GenBank/DDBJ whole genome shotgun (WGS) entry which is preliminary data.</text>
</comment>
<dbReference type="VEuPathDB" id="FungiDB:QG37_04007"/>
<evidence type="ECO:0000313" key="1">
    <source>
        <dbReference type="EMBL" id="KND99209.1"/>
    </source>
</evidence>
<proteinExistence type="predicted"/>
<evidence type="ECO:0000313" key="2">
    <source>
        <dbReference type="Proteomes" id="UP000037122"/>
    </source>
</evidence>